<dbReference type="Proteomes" id="UP001642484">
    <property type="component" value="Unassembled WGS sequence"/>
</dbReference>
<dbReference type="Pfam" id="PF00004">
    <property type="entry name" value="AAA"/>
    <property type="match status" value="1"/>
</dbReference>
<organism evidence="5 7">
    <name type="scientific">Durusdinium trenchii</name>
    <dbReference type="NCBI Taxonomy" id="1381693"/>
    <lineage>
        <taxon>Eukaryota</taxon>
        <taxon>Sar</taxon>
        <taxon>Alveolata</taxon>
        <taxon>Dinophyceae</taxon>
        <taxon>Suessiales</taxon>
        <taxon>Symbiodiniaceae</taxon>
        <taxon>Durusdinium</taxon>
    </lineage>
</organism>
<accession>A0ABP0I6Z0</accession>
<comment type="caution">
    <text evidence="5">The sequence shown here is derived from an EMBL/GenBank/DDBJ whole genome shotgun (WGS) entry which is preliminary data.</text>
</comment>
<proteinExistence type="predicted"/>
<keyword evidence="2" id="KW-0067">ATP-binding</keyword>
<feature type="domain" description="ATPase AAA-type core" evidence="4">
    <location>
        <begin position="18"/>
        <end position="71"/>
    </location>
</feature>
<dbReference type="InterPro" id="IPR003959">
    <property type="entry name" value="ATPase_AAA_core"/>
</dbReference>
<evidence type="ECO:0000256" key="1">
    <source>
        <dbReference type="ARBA" id="ARBA00022741"/>
    </source>
</evidence>
<evidence type="ECO:0000313" key="7">
    <source>
        <dbReference type="Proteomes" id="UP001642484"/>
    </source>
</evidence>
<name>A0ABP0I6Z0_9DINO</name>
<dbReference type="Gene3D" id="3.40.50.300">
    <property type="entry name" value="P-loop containing nucleotide triphosphate hydrolases"/>
    <property type="match status" value="1"/>
</dbReference>
<keyword evidence="1" id="KW-0547">Nucleotide-binding</keyword>
<keyword evidence="7" id="KW-1185">Reference proteome</keyword>
<feature type="region of interest" description="Disordered" evidence="3">
    <location>
        <begin position="1"/>
        <end position="25"/>
    </location>
</feature>
<dbReference type="InterPro" id="IPR027417">
    <property type="entry name" value="P-loop_NTPase"/>
</dbReference>
<evidence type="ECO:0000256" key="2">
    <source>
        <dbReference type="ARBA" id="ARBA00022840"/>
    </source>
</evidence>
<feature type="region of interest" description="Disordered" evidence="3">
    <location>
        <begin position="66"/>
        <end position="87"/>
    </location>
</feature>
<gene>
    <name evidence="5" type="ORF">CCMP2556_LOCUS4717</name>
    <name evidence="6" type="ORF">CCMP2556_LOCUS4734</name>
</gene>
<dbReference type="SUPFAM" id="SSF52540">
    <property type="entry name" value="P-loop containing nucleoside triphosphate hydrolases"/>
    <property type="match status" value="1"/>
</dbReference>
<dbReference type="EMBL" id="CAXAMN010001980">
    <property type="protein sequence ID" value="CAK8997140.1"/>
    <property type="molecule type" value="Genomic_DNA"/>
</dbReference>
<reference evidence="5 7" key="1">
    <citation type="submission" date="2024-02" db="EMBL/GenBank/DDBJ databases">
        <authorList>
            <person name="Chen Y."/>
            <person name="Shah S."/>
            <person name="Dougan E. K."/>
            <person name="Thang M."/>
            <person name="Chan C."/>
        </authorList>
    </citation>
    <scope>NUCLEOTIDE SEQUENCE [LARGE SCALE GENOMIC DNA]</scope>
</reference>
<sequence length="87" mass="9113">MTHKERFENIGIQPPKGVLMHGPPGTGKTMMARACAAATSATFLKLAAPQLVQMFIGPGAECARSPAATARRPGSAAPLLTRQWGQV</sequence>
<dbReference type="PANTHER" id="PTHR23073">
    <property type="entry name" value="26S PROTEASOME REGULATORY SUBUNIT"/>
    <property type="match status" value="1"/>
</dbReference>
<evidence type="ECO:0000259" key="4">
    <source>
        <dbReference type="Pfam" id="PF00004"/>
    </source>
</evidence>
<evidence type="ECO:0000313" key="5">
    <source>
        <dbReference type="EMBL" id="CAK8997100.1"/>
    </source>
</evidence>
<protein>
    <recommendedName>
        <fullName evidence="4">ATPase AAA-type core domain-containing protein</fullName>
    </recommendedName>
</protein>
<dbReference type="EMBL" id="CAXAMN010001969">
    <property type="protein sequence ID" value="CAK8997100.1"/>
    <property type="molecule type" value="Genomic_DNA"/>
</dbReference>
<dbReference type="InterPro" id="IPR050221">
    <property type="entry name" value="26S_Proteasome_ATPase"/>
</dbReference>
<evidence type="ECO:0000256" key="3">
    <source>
        <dbReference type="SAM" id="MobiDB-lite"/>
    </source>
</evidence>
<evidence type="ECO:0000313" key="6">
    <source>
        <dbReference type="EMBL" id="CAK8997140.1"/>
    </source>
</evidence>